<feature type="binding site" description="axial binding residue" evidence="6">
    <location>
        <position position="259"/>
    </location>
    <ligand>
        <name>heme</name>
        <dbReference type="ChEBI" id="CHEBI:30413"/>
    </ligand>
    <ligandPart>
        <name>Fe</name>
        <dbReference type="ChEBI" id="CHEBI:18248"/>
    </ligandPart>
</feature>
<keyword evidence="9" id="KW-1185">Reference proteome</keyword>
<comment type="cofactor">
    <cofactor evidence="1 6">
        <name>heme</name>
        <dbReference type="ChEBI" id="CHEBI:30413"/>
    </cofactor>
</comment>
<dbReference type="GO" id="GO:0005506">
    <property type="term" value="F:iron ion binding"/>
    <property type="evidence" value="ECO:0007669"/>
    <property type="project" value="InterPro"/>
</dbReference>
<evidence type="ECO:0008006" key="10">
    <source>
        <dbReference type="Google" id="ProtNLM"/>
    </source>
</evidence>
<dbReference type="GO" id="GO:0020037">
    <property type="term" value="F:heme binding"/>
    <property type="evidence" value="ECO:0007669"/>
    <property type="project" value="InterPro"/>
</dbReference>
<dbReference type="STRING" id="112498.A0A2D3VP78"/>
<accession>A0A2D3VP78</accession>
<name>A0A2D3VP78_9PEZI</name>
<protein>
    <recommendedName>
        <fullName evidence="10">Cytochrome P450</fullName>
    </recommendedName>
</protein>
<evidence type="ECO:0000256" key="2">
    <source>
        <dbReference type="ARBA" id="ARBA00010617"/>
    </source>
</evidence>
<dbReference type="Proteomes" id="UP000225277">
    <property type="component" value="Unassembled WGS sequence"/>
</dbReference>
<organism evidence="8 9">
    <name type="scientific">Ramularia collo-cygni</name>
    <dbReference type="NCBI Taxonomy" id="112498"/>
    <lineage>
        <taxon>Eukaryota</taxon>
        <taxon>Fungi</taxon>
        <taxon>Dikarya</taxon>
        <taxon>Ascomycota</taxon>
        <taxon>Pezizomycotina</taxon>
        <taxon>Dothideomycetes</taxon>
        <taxon>Dothideomycetidae</taxon>
        <taxon>Mycosphaerellales</taxon>
        <taxon>Mycosphaerellaceae</taxon>
        <taxon>Ramularia</taxon>
    </lineage>
</organism>
<keyword evidence="4 7" id="KW-0560">Oxidoreductase</keyword>
<proteinExistence type="inferred from homology"/>
<dbReference type="Gene3D" id="1.10.630.10">
    <property type="entry name" value="Cytochrome P450"/>
    <property type="match status" value="1"/>
</dbReference>
<evidence type="ECO:0000256" key="1">
    <source>
        <dbReference type="ARBA" id="ARBA00001971"/>
    </source>
</evidence>
<dbReference type="GO" id="GO:0004497">
    <property type="term" value="F:monooxygenase activity"/>
    <property type="evidence" value="ECO:0007669"/>
    <property type="project" value="UniProtKB-KW"/>
</dbReference>
<dbReference type="InterPro" id="IPR036396">
    <property type="entry name" value="Cyt_P450_sf"/>
</dbReference>
<dbReference type="AlphaFoldDB" id="A0A2D3VP78"/>
<evidence type="ECO:0000256" key="3">
    <source>
        <dbReference type="ARBA" id="ARBA00022723"/>
    </source>
</evidence>
<dbReference type="InterPro" id="IPR017972">
    <property type="entry name" value="Cyt_P450_CS"/>
</dbReference>
<dbReference type="Pfam" id="PF00067">
    <property type="entry name" value="p450"/>
    <property type="match status" value="1"/>
</dbReference>
<gene>
    <name evidence="8" type="ORF">RCC_09402</name>
</gene>
<evidence type="ECO:0000256" key="4">
    <source>
        <dbReference type="ARBA" id="ARBA00023002"/>
    </source>
</evidence>
<dbReference type="SUPFAM" id="SSF48264">
    <property type="entry name" value="Cytochrome P450"/>
    <property type="match status" value="1"/>
</dbReference>
<dbReference type="RefSeq" id="XP_023630412.1">
    <property type="nucleotide sequence ID" value="XM_023774644.1"/>
</dbReference>
<dbReference type="InterPro" id="IPR001128">
    <property type="entry name" value="Cyt_P450"/>
</dbReference>
<evidence type="ECO:0000256" key="7">
    <source>
        <dbReference type="RuleBase" id="RU000461"/>
    </source>
</evidence>
<keyword evidence="3 6" id="KW-0479">Metal-binding</keyword>
<keyword evidence="5 6" id="KW-0408">Iron</keyword>
<dbReference type="InterPro" id="IPR002403">
    <property type="entry name" value="Cyt_P450_E_grp-IV"/>
</dbReference>
<evidence type="ECO:0000256" key="6">
    <source>
        <dbReference type="PIRSR" id="PIRSR602403-1"/>
    </source>
</evidence>
<comment type="similarity">
    <text evidence="2 7">Belongs to the cytochrome P450 family.</text>
</comment>
<keyword evidence="7" id="KW-0503">Monooxygenase</keyword>
<dbReference type="PANTHER" id="PTHR46206">
    <property type="entry name" value="CYTOCHROME P450"/>
    <property type="match status" value="1"/>
</dbReference>
<dbReference type="OrthoDB" id="1844152at2759"/>
<dbReference type="GeneID" id="35604473"/>
<sequence length="318" mass="36048">MAHQITCRILLGECLARNKDFVETSQSFNRSLFISAILVNGMWLGPLRDVVAWFTAIKHRWDLQRCVKHLIPEIEDAQSRPGERNDAIEGMLKLAKDDPRESQPERMAHQLMHLMFAGSSAPGGLVVQMVYQILTSPAYLAPLRQEISKTLQETAGFNAAFLSRTPLLESFMRETMRLYPTGVVSVTRAVMQEPFRFHDGLTLPKGSRFAFPIHAIHRDPDNYDDPLSFCGFRTADRKDINATTVDATFLNFGFGRHACPGRFFTVRIAKLIFAKLLHEYDMEWEGKTASRPPNMCIEVQNGPNMDAEVKMSKRQVAS</sequence>
<evidence type="ECO:0000313" key="8">
    <source>
        <dbReference type="EMBL" id="CZT23688.1"/>
    </source>
</evidence>
<dbReference type="EMBL" id="FJUY01000017">
    <property type="protein sequence ID" value="CZT23688.1"/>
    <property type="molecule type" value="Genomic_DNA"/>
</dbReference>
<dbReference type="PROSITE" id="PS00086">
    <property type="entry name" value="CYTOCHROME_P450"/>
    <property type="match status" value="1"/>
</dbReference>
<dbReference type="CDD" id="cd11041">
    <property type="entry name" value="CYP503A1-like"/>
    <property type="match status" value="1"/>
</dbReference>
<reference evidence="8 9" key="1">
    <citation type="submission" date="2016-03" db="EMBL/GenBank/DDBJ databases">
        <authorList>
            <person name="Ploux O."/>
        </authorList>
    </citation>
    <scope>NUCLEOTIDE SEQUENCE [LARGE SCALE GENOMIC DNA]</scope>
    <source>
        <strain evidence="8 9">URUG2</strain>
    </source>
</reference>
<evidence type="ECO:0000313" key="9">
    <source>
        <dbReference type="Proteomes" id="UP000225277"/>
    </source>
</evidence>
<keyword evidence="6 7" id="KW-0349">Heme</keyword>
<evidence type="ECO:0000256" key="5">
    <source>
        <dbReference type="ARBA" id="ARBA00023004"/>
    </source>
</evidence>
<dbReference type="GO" id="GO:0016705">
    <property type="term" value="F:oxidoreductase activity, acting on paired donors, with incorporation or reduction of molecular oxygen"/>
    <property type="evidence" value="ECO:0007669"/>
    <property type="project" value="InterPro"/>
</dbReference>
<dbReference type="PRINTS" id="PR00465">
    <property type="entry name" value="EP450IV"/>
</dbReference>